<dbReference type="Gene3D" id="2.40.70.10">
    <property type="entry name" value="Acid Proteases"/>
    <property type="match status" value="1"/>
</dbReference>
<dbReference type="GeneID" id="125778484"/>
<accession>A0ABM3JTP8</accession>
<dbReference type="InterPro" id="IPR001969">
    <property type="entry name" value="Aspartic_peptidase_AS"/>
</dbReference>
<dbReference type="InterPro" id="IPR021109">
    <property type="entry name" value="Peptidase_aspartic_dom_sf"/>
</dbReference>
<evidence type="ECO:0000313" key="3">
    <source>
        <dbReference type="RefSeq" id="XP_049312584.1"/>
    </source>
</evidence>
<gene>
    <name evidence="3" type="primary">LOC125778484</name>
</gene>
<feature type="compositionally biased region" description="Basic and acidic residues" evidence="1">
    <location>
        <begin position="1"/>
        <end position="10"/>
    </location>
</feature>
<name>A0ABM3JTP8_BACDO</name>
<protein>
    <submittedName>
        <fullName evidence="3">Uncharacterized protein LOC125778484</fullName>
    </submittedName>
</protein>
<keyword evidence="2" id="KW-1185">Reference proteome</keyword>
<dbReference type="SUPFAM" id="SSF50630">
    <property type="entry name" value="Acid proteases"/>
    <property type="match status" value="1"/>
</dbReference>
<sequence length="476" mass="54168">MLASRDEGDQKTQFPPDQDKGTEKTFAEFSRLQPPSIMLPQQNQVATFAPIIDEVRKWSIKYDGGRDPLAFIERLEELTEVYMIDIDILPRTMPELLCRTALQWYRDNNEHWKSWTSFKRDFLSFFLPARYFERLEDNIRQRRQHELEKYKDYVLAMQNLMKHSGYNQQQRLERIFQNSHIDFKLYIRRRNFETLAELITLAEEYEGIHKENRRKAETPPRELKRHIIGDHEISNTTRPRVSPETRCGEATELSAESPEIIRQKCGRLNALIKLGGEPAEAVIDTGASRSFVSSRVAEFLNATGSGKKLTTALEILMVDGTASKIFDAVETNIQLGQVSLKAVFHVMPGAIDDVLLGLDILGSMGATVSCGGHQVVLKASNAQNSTANDAQLSQPFAEFQLPPEGIKISIADAYGSGLEDFPQIAERIKRSLTDLTTGIGKHRLKFSTTKYQVVMYRWGVHIRMKPTTAIRTTTNS</sequence>
<organism evidence="2 3">
    <name type="scientific">Bactrocera dorsalis</name>
    <name type="common">Oriental fruit fly</name>
    <name type="synonym">Dacus dorsalis</name>
    <dbReference type="NCBI Taxonomy" id="27457"/>
    <lineage>
        <taxon>Eukaryota</taxon>
        <taxon>Metazoa</taxon>
        <taxon>Ecdysozoa</taxon>
        <taxon>Arthropoda</taxon>
        <taxon>Hexapoda</taxon>
        <taxon>Insecta</taxon>
        <taxon>Pterygota</taxon>
        <taxon>Neoptera</taxon>
        <taxon>Endopterygota</taxon>
        <taxon>Diptera</taxon>
        <taxon>Brachycera</taxon>
        <taxon>Muscomorpha</taxon>
        <taxon>Tephritoidea</taxon>
        <taxon>Tephritidae</taxon>
        <taxon>Bactrocera</taxon>
        <taxon>Bactrocera</taxon>
    </lineage>
</organism>
<reference evidence="2" key="1">
    <citation type="submission" date="2025-05" db="UniProtKB">
        <authorList>
            <consortium name="RefSeq"/>
        </authorList>
    </citation>
    <scope>NUCLEOTIDE SEQUENCE [LARGE SCALE GENOMIC DNA]</scope>
</reference>
<dbReference type="CDD" id="cd00303">
    <property type="entry name" value="retropepsin_like"/>
    <property type="match status" value="1"/>
</dbReference>
<dbReference type="RefSeq" id="XP_049312584.1">
    <property type="nucleotide sequence ID" value="XM_049456627.1"/>
</dbReference>
<dbReference type="PROSITE" id="PS00141">
    <property type="entry name" value="ASP_PROTEASE"/>
    <property type="match status" value="1"/>
</dbReference>
<dbReference type="Proteomes" id="UP001652620">
    <property type="component" value="Chromosome 1"/>
</dbReference>
<proteinExistence type="predicted"/>
<evidence type="ECO:0000313" key="2">
    <source>
        <dbReference type="Proteomes" id="UP001652620"/>
    </source>
</evidence>
<dbReference type="Pfam" id="PF13975">
    <property type="entry name" value="gag-asp_proteas"/>
    <property type="match status" value="1"/>
</dbReference>
<feature type="region of interest" description="Disordered" evidence="1">
    <location>
        <begin position="1"/>
        <end position="25"/>
    </location>
</feature>
<evidence type="ECO:0000256" key="1">
    <source>
        <dbReference type="SAM" id="MobiDB-lite"/>
    </source>
</evidence>
<reference evidence="3" key="2">
    <citation type="submission" date="2025-08" db="UniProtKB">
        <authorList>
            <consortium name="RefSeq"/>
        </authorList>
    </citation>
    <scope>IDENTIFICATION</scope>
    <source>
        <tissue evidence="3">Adult</tissue>
    </source>
</reference>